<dbReference type="PROSITE" id="PS00623">
    <property type="entry name" value="GMC_OXRED_1"/>
    <property type="match status" value="1"/>
</dbReference>
<evidence type="ECO:0000256" key="5">
    <source>
        <dbReference type="SAM" id="SignalP"/>
    </source>
</evidence>
<accession>A0A1W4XE63</accession>
<dbReference type="InParanoid" id="A0A1W4XE63"/>
<name>A0A1W4XE63_AGRPL</name>
<dbReference type="STRING" id="224129.A0A1W4XE63"/>
<gene>
    <name evidence="9" type="primary">LOC108740773</name>
</gene>
<dbReference type="AlphaFoldDB" id="A0A1W4XE63"/>
<dbReference type="PIRSF" id="PIRSF000137">
    <property type="entry name" value="Alcohol_oxidase"/>
    <property type="match status" value="1"/>
</dbReference>
<dbReference type="SUPFAM" id="SSF54373">
    <property type="entry name" value="FAD-linked reductases, C-terminal domain"/>
    <property type="match status" value="1"/>
</dbReference>
<evidence type="ECO:0000313" key="8">
    <source>
        <dbReference type="Proteomes" id="UP000192223"/>
    </source>
</evidence>
<dbReference type="KEGG" id="apln:108740773"/>
<feature type="active site" description="Proton acceptor" evidence="2">
    <location>
        <position position="608"/>
    </location>
</feature>
<evidence type="ECO:0000259" key="6">
    <source>
        <dbReference type="PROSITE" id="PS00623"/>
    </source>
</evidence>
<feature type="domain" description="Glucose-methanol-choline oxidoreductase N-terminal" evidence="7">
    <location>
        <begin position="327"/>
        <end position="341"/>
    </location>
</feature>
<keyword evidence="3 4" id="KW-0274">FAD</keyword>
<evidence type="ECO:0000259" key="7">
    <source>
        <dbReference type="PROSITE" id="PS00624"/>
    </source>
</evidence>
<dbReference type="GO" id="GO:0050660">
    <property type="term" value="F:flavin adenine dinucleotide binding"/>
    <property type="evidence" value="ECO:0007669"/>
    <property type="project" value="InterPro"/>
</dbReference>
<protein>
    <submittedName>
        <fullName evidence="9">Glucose dehydrogenase [FAD, quinone]</fullName>
    </submittedName>
</protein>
<dbReference type="Proteomes" id="UP000192223">
    <property type="component" value="Unplaced"/>
</dbReference>
<dbReference type="InterPro" id="IPR012132">
    <property type="entry name" value="GMC_OxRdtase"/>
</dbReference>
<dbReference type="PANTHER" id="PTHR11552">
    <property type="entry name" value="GLUCOSE-METHANOL-CHOLINE GMC OXIDOREDUCTASE"/>
    <property type="match status" value="1"/>
</dbReference>
<dbReference type="Gene3D" id="3.50.50.60">
    <property type="entry name" value="FAD/NAD(P)-binding domain"/>
    <property type="match status" value="1"/>
</dbReference>
<dbReference type="PROSITE" id="PS00624">
    <property type="entry name" value="GMC_OXRED_2"/>
    <property type="match status" value="1"/>
</dbReference>
<evidence type="ECO:0000313" key="9">
    <source>
        <dbReference type="RefSeq" id="XP_018330738.1"/>
    </source>
</evidence>
<dbReference type="Pfam" id="PF00732">
    <property type="entry name" value="GMC_oxred_N"/>
    <property type="match status" value="1"/>
</dbReference>
<dbReference type="Gene3D" id="3.30.560.10">
    <property type="entry name" value="Glucose Oxidase, domain 3"/>
    <property type="match status" value="1"/>
</dbReference>
<organism evidence="8 9">
    <name type="scientific">Agrilus planipennis</name>
    <name type="common">Emerald ash borer</name>
    <name type="synonym">Agrilus marcopoli</name>
    <dbReference type="NCBI Taxonomy" id="224129"/>
    <lineage>
        <taxon>Eukaryota</taxon>
        <taxon>Metazoa</taxon>
        <taxon>Ecdysozoa</taxon>
        <taxon>Arthropoda</taxon>
        <taxon>Hexapoda</taxon>
        <taxon>Insecta</taxon>
        <taxon>Pterygota</taxon>
        <taxon>Neoptera</taxon>
        <taxon>Endopterygota</taxon>
        <taxon>Coleoptera</taxon>
        <taxon>Polyphaga</taxon>
        <taxon>Elateriformia</taxon>
        <taxon>Buprestoidea</taxon>
        <taxon>Buprestidae</taxon>
        <taxon>Agrilinae</taxon>
        <taxon>Agrilus</taxon>
    </lineage>
</organism>
<dbReference type="OrthoDB" id="269227at2759"/>
<feature type="signal peptide" evidence="5">
    <location>
        <begin position="1"/>
        <end position="20"/>
    </location>
</feature>
<evidence type="ECO:0000256" key="3">
    <source>
        <dbReference type="PIRSR" id="PIRSR000137-2"/>
    </source>
</evidence>
<feature type="active site" description="Proton donor" evidence="2">
    <location>
        <position position="564"/>
    </location>
</feature>
<evidence type="ECO:0000256" key="1">
    <source>
        <dbReference type="ARBA" id="ARBA00010790"/>
    </source>
</evidence>
<evidence type="ECO:0000256" key="4">
    <source>
        <dbReference type="RuleBase" id="RU003968"/>
    </source>
</evidence>
<evidence type="ECO:0000256" key="2">
    <source>
        <dbReference type="PIRSR" id="PIRSR000137-1"/>
    </source>
</evidence>
<feature type="chain" id="PRO_5010737407" evidence="5">
    <location>
        <begin position="21"/>
        <end position="629"/>
    </location>
</feature>
<keyword evidence="8" id="KW-1185">Reference proteome</keyword>
<dbReference type="GeneID" id="108740773"/>
<comment type="similarity">
    <text evidence="1 4">Belongs to the GMC oxidoreductase family.</text>
</comment>
<proteinExistence type="inferred from homology"/>
<dbReference type="PANTHER" id="PTHR11552:SF158">
    <property type="entry name" value="GH23626P-RELATED"/>
    <property type="match status" value="1"/>
</dbReference>
<feature type="binding site" evidence="3">
    <location>
        <position position="290"/>
    </location>
    <ligand>
        <name>FAD</name>
        <dbReference type="ChEBI" id="CHEBI:57692"/>
    </ligand>
</feature>
<keyword evidence="5" id="KW-0732">Signal</keyword>
<sequence>MKTFPTTLVGFLLAISTVHASPFELTDNYVAEFEKGMEELKHIAQEHHFHHEDIHYDPDHHNVSEALTEAENYDFIVIGSGSAGGVVAARLSEIPEWKILLLEAGAPETPYTQIPGMAYHLQNTPYNWGYTTTPQESFCLGMEENKCACATGKALGGSTAINSMMYTRGNKRDYDLWADNGNLGWCYDDVLPYFKKMENIDLPHFDRKYHHQGGPVHVEVPQHLSEYAEDFLEAGKELGIKTVDYNGADQMGFGITQVTTKHGKRNSVAQAYLQPAKKRHNLNIKPLSQVVEILINPHTKEASGVKYIHDGKLYVAKAEKEVILSAGAYNSPQLLMLSGIGPKEDLEHLEIPVVADLPVGKHLKDHISFIGMDFILNKEKDKPTDPHEDLVQWLKEGKGPLASIRAEGLGYIRTEVSKDPEDYPDIEIIFSPKSRKIGEEKARNIRVKKEIYDGLWRPLEDKETFSIEVMLTHPKSTGTLKLKSKNPFHPPLLDARQLTDPDNHDLETMLAGVKKALEIPKTHAFQKYGAHLNEHPIPGCEALEFGSENYWKCAIRHLSVSLRHTTGTCRMGPKHDKDAVVDNKLKVHGIHKLRVADASVIPVSISGHTNAAAIMIGEKAADIIKHDWL</sequence>
<dbReference type="RefSeq" id="XP_018330738.1">
    <property type="nucleotide sequence ID" value="XM_018475236.1"/>
</dbReference>
<dbReference type="InterPro" id="IPR007867">
    <property type="entry name" value="GMC_OxRtase_C"/>
</dbReference>
<reference evidence="9" key="1">
    <citation type="submission" date="2025-08" db="UniProtKB">
        <authorList>
            <consortium name="RefSeq"/>
        </authorList>
    </citation>
    <scope>IDENTIFICATION</scope>
    <source>
        <tissue evidence="9">Entire body</tissue>
    </source>
</reference>
<dbReference type="Pfam" id="PF05199">
    <property type="entry name" value="GMC_oxred_C"/>
    <property type="match status" value="1"/>
</dbReference>
<dbReference type="InterPro" id="IPR036188">
    <property type="entry name" value="FAD/NAD-bd_sf"/>
</dbReference>
<feature type="domain" description="Glucose-methanol-choline oxidoreductase N-terminal" evidence="6">
    <location>
        <begin position="152"/>
        <end position="175"/>
    </location>
</feature>
<dbReference type="GO" id="GO:0016614">
    <property type="term" value="F:oxidoreductase activity, acting on CH-OH group of donors"/>
    <property type="evidence" value="ECO:0007669"/>
    <property type="project" value="InterPro"/>
</dbReference>
<keyword evidence="4" id="KW-0285">Flavoprotein</keyword>
<comment type="cofactor">
    <cofactor evidence="3">
        <name>FAD</name>
        <dbReference type="ChEBI" id="CHEBI:57692"/>
    </cofactor>
</comment>
<dbReference type="SUPFAM" id="SSF51905">
    <property type="entry name" value="FAD/NAD(P)-binding domain"/>
    <property type="match status" value="1"/>
</dbReference>
<dbReference type="InterPro" id="IPR000172">
    <property type="entry name" value="GMC_OxRdtase_N"/>
</dbReference>